<dbReference type="GO" id="GO:0005525">
    <property type="term" value="F:GTP binding"/>
    <property type="evidence" value="ECO:0007669"/>
    <property type="project" value="InterPro"/>
</dbReference>
<feature type="domain" description="Dynamin GTPase effector" evidence="1">
    <location>
        <begin position="61"/>
        <end position="149"/>
    </location>
</feature>
<proteinExistence type="predicted"/>
<sequence length="158" mass="18250">MVECEKKTVYSVDTSYVVSFNKLEANHTRFSEAMRKQSMTMEIEGVGKADLKHLQKIADEERNQAFELKMKSTTYINAVLKRVVDDVALQLRSMIENFVTGEMVTEIVNTIISRDDIDYLFQTSPSMNADREKIENNIALLLETKKHIIKVMDSIPYY</sequence>
<dbReference type="EMBL" id="BKCJ010098601">
    <property type="protein sequence ID" value="GEX26890.1"/>
    <property type="molecule type" value="Genomic_DNA"/>
</dbReference>
<comment type="caution">
    <text evidence="2">The sequence shown here is derived from an EMBL/GenBank/DDBJ whole genome shotgun (WGS) entry which is preliminary data.</text>
</comment>
<name>A0A699H3G3_TANCI</name>
<organism evidence="2">
    <name type="scientific">Tanacetum cinerariifolium</name>
    <name type="common">Dalmatian daisy</name>
    <name type="synonym">Chrysanthemum cinerariifolium</name>
    <dbReference type="NCBI Taxonomy" id="118510"/>
    <lineage>
        <taxon>Eukaryota</taxon>
        <taxon>Viridiplantae</taxon>
        <taxon>Streptophyta</taxon>
        <taxon>Embryophyta</taxon>
        <taxon>Tracheophyta</taxon>
        <taxon>Spermatophyta</taxon>
        <taxon>Magnoliopsida</taxon>
        <taxon>eudicotyledons</taxon>
        <taxon>Gunneridae</taxon>
        <taxon>Pentapetalae</taxon>
        <taxon>asterids</taxon>
        <taxon>campanulids</taxon>
        <taxon>Asterales</taxon>
        <taxon>Asteraceae</taxon>
        <taxon>Asteroideae</taxon>
        <taxon>Anthemideae</taxon>
        <taxon>Anthemidinae</taxon>
        <taxon>Tanacetum</taxon>
    </lineage>
</organism>
<dbReference type="InterPro" id="IPR003130">
    <property type="entry name" value="GED"/>
</dbReference>
<dbReference type="AlphaFoldDB" id="A0A699H3G3"/>
<accession>A0A699H3G3</accession>
<evidence type="ECO:0000259" key="1">
    <source>
        <dbReference type="Pfam" id="PF02212"/>
    </source>
</evidence>
<reference evidence="2" key="1">
    <citation type="journal article" date="2019" name="Sci. Rep.">
        <title>Draft genome of Tanacetum cinerariifolium, the natural source of mosquito coil.</title>
        <authorList>
            <person name="Yamashiro T."/>
            <person name="Shiraishi A."/>
            <person name="Satake H."/>
            <person name="Nakayama K."/>
        </authorList>
    </citation>
    <scope>NUCLEOTIDE SEQUENCE</scope>
</reference>
<dbReference type="Pfam" id="PF02212">
    <property type="entry name" value="GED"/>
    <property type="match status" value="1"/>
</dbReference>
<protein>
    <recommendedName>
        <fullName evidence="1">Dynamin GTPase effector domain-containing protein</fullName>
    </recommendedName>
</protein>
<dbReference type="Gene3D" id="1.20.120.1240">
    <property type="entry name" value="Dynamin, middle domain"/>
    <property type="match status" value="1"/>
</dbReference>
<evidence type="ECO:0000313" key="2">
    <source>
        <dbReference type="EMBL" id="GEX26890.1"/>
    </source>
</evidence>
<dbReference type="GO" id="GO:0003924">
    <property type="term" value="F:GTPase activity"/>
    <property type="evidence" value="ECO:0007669"/>
    <property type="project" value="InterPro"/>
</dbReference>
<gene>
    <name evidence="2" type="ORF">Tci_298865</name>
</gene>